<accession>A0A1H5TWK1</accession>
<keyword evidence="5 7" id="KW-1133">Transmembrane helix</keyword>
<name>A0A1H5TWK1_9GAMM</name>
<dbReference type="GO" id="GO:0008324">
    <property type="term" value="F:monoatomic cation transmembrane transporter activity"/>
    <property type="evidence" value="ECO:0007669"/>
    <property type="project" value="InterPro"/>
</dbReference>
<dbReference type="PANTHER" id="PTHR43652">
    <property type="entry name" value="BASIC AMINO ACID ANTIPORTER YFCC-RELATED"/>
    <property type="match status" value="1"/>
</dbReference>
<feature type="transmembrane region" description="Helical" evidence="7">
    <location>
        <begin position="521"/>
        <end position="539"/>
    </location>
</feature>
<evidence type="ECO:0000313" key="9">
    <source>
        <dbReference type="EMBL" id="SEF66401.1"/>
    </source>
</evidence>
<feature type="transmembrane region" description="Helical" evidence="7">
    <location>
        <begin position="6"/>
        <end position="21"/>
    </location>
</feature>
<keyword evidence="6 7" id="KW-0472">Membrane</keyword>
<feature type="domain" description="RCK C-terminal" evidence="8">
    <location>
        <begin position="310"/>
        <end position="394"/>
    </location>
</feature>
<keyword evidence="2" id="KW-0813">Transport</keyword>
<feature type="transmembrane region" description="Helical" evidence="7">
    <location>
        <begin position="97"/>
        <end position="124"/>
    </location>
</feature>
<dbReference type="Pfam" id="PF03600">
    <property type="entry name" value="CitMHS"/>
    <property type="match status" value="1"/>
</dbReference>
<dbReference type="InterPro" id="IPR004680">
    <property type="entry name" value="Cit_transptr-like_dom"/>
</dbReference>
<evidence type="ECO:0000259" key="8">
    <source>
        <dbReference type="PROSITE" id="PS51202"/>
    </source>
</evidence>
<feature type="transmembrane region" description="Helical" evidence="7">
    <location>
        <begin position="545"/>
        <end position="571"/>
    </location>
</feature>
<dbReference type="Proteomes" id="UP000236745">
    <property type="component" value="Unassembled WGS sequence"/>
</dbReference>
<dbReference type="InterPro" id="IPR031312">
    <property type="entry name" value="Na/sul_symport_CS"/>
</dbReference>
<dbReference type="Pfam" id="PF02080">
    <property type="entry name" value="TrkA_C"/>
    <property type="match status" value="2"/>
</dbReference>
<feature type="transmembrane region" description="Helical" evidence="7">
    <location>
        <begin position="415"/>
        <end position="432"/>
    </location>
</feature>
<feature type="transmembrane region" description="Helical" evidence="7">
    <location>
        <begin position="173"/>
        <end position="194"/>
    </location>
</feature>
<dbReference type="InterPro" id="IPR036721">
    <property type="entry name" value="RCK_C_sf"/>
</dbReference>
<evidence type="ECO:0000256" key="2">
    <source>
        <dbReference type="ARBA" id="ARBA00022448"/>
    </source>
</evidence>
<feature type="transmembrane region" description="Helical" evidence="7">
    <location>
        <begin position="136"/>
        <end position="153"/>
    </location>
</feature>
<feature type="transmembrane region" description="Helical" evidence="7">
    <location>
        <begin position="28"/>
        <end position="46"/>
    </location>
</feature>
<evidence type="ECO:0000313" key="10">
    <source>
        <dbReference type="Proteomes" id="UP000236745"/>
    </source>
</evidence>
<dbReference type="InterPro" id="IPR051679">
    <property type="entry name" value="DASS-Related_Transporters"/>
</dbReference>
<dbReference type="Gene3D" id="3.30.70.1450">
    <property type="entry name" value="Regulator of K+ conductance, C-terminal domain"/>
    <property type="match status" value="2"/>
</dbReference>
<reference evidence="9 10" key="1">
    <citation type="submission" date="2016-10" db="EMBL/GenBank/DDBJ databases">
        <authorList>
            <person name="de Groot N.N."/>
        </authorList>
    </citation>
    <scope>NUCLEOTIDE SEQUENCE [LARGE SCALE GENOMIC DNA]</scope>
    <source>
        <strain evidence="9 10">DSM 22012</strain>
    </source>
</reference>
<evidence type="ECO:0000256" key="5">
    <source>
        <dbReference type="ARBA" id="ARBA00022989"/>
    </source>
</evidence>
<evidence type="ECO:0000256" key="4">
    <source>
        <dbReference type="ARBA" id="ARBA00022737"/>
    </source>
</evidence>
<dbReference type="SUPFAM" id="SSF116726">
    <property type="entry name" value="TrkA C-terminal domain-like"/>
    <property type="match status" value="2"/>
</dbReference>
<keyword evidence="10" id="KW-1185">Reference proteome</keyword>
<evidence type="ECO:0000256" key="6">
    <source>
        <dbReference type="ARBA" id="ARBA00023136"/>
    </source>
</evidence>
<dbReference type="GO" id="GO:0006813">
    <property type="term" value="P:potassium ion transport"/>
    <property type="evidence" value="ECO:0007669"/>
    <property type="project" value="InterPro"/>
</dbReference>
<evidence type="ECO:0000256" key="3">
    <source>
        <dbReference type="ARBA" id="ARBA00022692"/>
    </source>
</evidence>
<gene>
    <name evidence="9" type="ORF">SAMN05444390_101173</name>
</gene>
<evidence type="ECO:0000256" key="7">
    <source>
        <dbReference type="SAM" id="Phobius"/>
    </source>
</evidence>
<organism evidence="9 10">
    <name type="scientific">Marinobacterium lutimaris</name>
    <dbReference type="NCBI Taxonomy" id="568106"/>
    <lineage>
        <taxon>Bacteria</taxon>
        <taxon>Pseudomonadati</taxon>
        <taxon>Pseudomonadota</taxon>
        <taxon>Gammaproteobacteria</taxon>
        <taxon>Oceanospirillales</taxon>
        <taxon>Oceanospirillaceae</taxon>
        <taxon>Marinobacterium</taxon>
    </lineage>
</organism>
<dbReference type="OrthoDB" id="9809303at2"/>
<dbReference type="PROSITE" id="PS01271">
    <property type="entry name" value="NA_SULFATE"/>
    <property type="match status" value="1"/>
</dbReference>
<dbReference type="PRINTS" id="PR00173">
    <property type="entry name" value="EDTRNSPORT"/>
</dbReference>
<dbReference type="PROSITE" id="PS51202">
    <property type="entry name" value="RCK_C"/>
    <property type="match status" value="2"/>
</dbReference>
<feature type="domain" description="RCK C-terminal" evidence="8">
    <location>
        <begin position="216"/>
        <end position="303"/>
    </location>
</feature>
<sequence length="605" mass="64038">MTTEIGFVFAVLGITIALFISDKLRMDLVALMVVAVLAVSGIVTPAEAVSGFGNPTVVMIAALFVVGEGLFRTGVAAAAGNWLLKVGGGSEVRLLCFLLPVVALLSAFMSSTGAVALLIPVVLSMARRSGMQPSKLMMPLAFAALIGGMLTLIGTPPNIVVSGALKEAGLEPFGFFEFTPIGAAILLVGAVYLITLGRRLLPARTSEQQTDHCDVPGLMASYGVSGQLHKLVVQPLSPLKHQTVVEAALRSEHRVTLVGIRRSGTLLSSILPVLANTRLEVRDELWVYGQENDIERLCLSHRLTHYGSPAKEISRMGREFGVAEVMLPPGTPLQGQSIKEGAFRQRYGLSVIGLRRRCEPLDTDYRETRMEGGDTLLLAGSWERIRALEGRRDLVLLQTPAELGEIPVHGSRAPLALLVLAAMLVCMTAGWLPALTTVLLAALAMILTGCVSLPEALRSLNATSLILIAGMLPLALAMEKSGALAFVVEHLVSWLGGASPLLLSTGLFLLTSLLSQFISNTATTVLIAPIALTAAQLLGVNPEPLMMTVAIAASTAFATPIASPVNTLVLAPGNYRFSDFARVGIPLQLLALAITLVMTPILFPF</sequence>
<dbReference type="InterPro" id="IPR006037">
    <property type="entry name" value="RCK_C"/>
</dbReference>
<feature type="transmembrane region" description="Helical" evidence="7">
    <location>
        <begin position="494"/>
        <end position="514"/>
    </location>
</feature>
<dbReference type="GO" id="GO:0005886">
    <property type="term" value="C:plasma membrane"/>
    <property type="evidence" value="ECO:0007669"/>
    <property type="project" value="TreeGrafter"/>
</dbReference>
<dbReference type="EMBL" id="FNVQ01000001">
    <property type="protein sequence ID" value="SEF66401.1"/>
    <property type="molecule type" value="Genomic_DNA"/>
</dbReference>
<evidence type="ECO:0000256" key="1">
    <source>
        <dbReference type="ARBA" id="ARBA00004141"/>
    </source>
</evidence>
<keyword evidence="4" id="KW-0677">Repeat</keyword>
<keyword evidence="3 7" id="KW-0812">Transmembrane</keyword>
<dbReference type="RefSeq" id="WP_104001199.1">
    <property type="nucleotide sequence ID" value="NZ_FNVQ01000001.1"/>
</dbReference>
<dbReference type="PANTHER" id="PTHR43652:SF1">
    <property type="entry name" value="RESPONSE REGULATOR"/>
    <property type="match status" value="1"/>
</dbReference>
<proteinExistence type="predicted"/>
<dbReference type="AlphaFoldDB" id="A0A1H5TWK1"/>
<feature type="transmembrane region" description="Helical" evidence="7">
    <location>
        <begin position="583"/>
        <end position="603"/>
    </location>
</feature>
<protein>
    <submittedName>
        <fullName evidence="9">Di-and tricarboxylate transporter</fullName>
    </submittedName>
</protein>
<feature type="transmembrane region" description="Helical" evidence="7">
    <location>
        <begin position="464"/>
        <end position="488"/>
    </location>
</feature>
<comment type="subcellular location">
    <subcellularLocation>
        <location evidence="1">Membrane</location>
        <topology evidence="1">Multi-pass membrane protein</topology>
    </subcellularLocation>
</comment>